<reference evidence="4" key="1">
    <citation type="submission" date="2022-11" db="UniProtKB">
        <authorList>
            <consortium name="WormBaseParasite"/>
        </authorList>
    </citation>
    <scope>IDENTIFICATION</scope>
</reference>
<evidence type="ECO:0000256" key="2">
    <source>
        <dbReference type="SAM" id="SignalP"/>
    </source>
</evidence>
<evidence type="ECO:0000313" key="3">
    <source>
        <dbReference type="Proteomes" id="UP000887572"/>
    </source>
</evidence>
<evidence type="ECO:0000313" key="4">
    <source>
        <dbReference type="WBParaSite" id="Gr19_v10_g13603.t1"/>
    </source>
</evidence>
<feature type="chain" id="PRO_5037342725" evidence="2">
    <location>
        <begin position="22"/>
        <end position="141"/>
    </location>
</feature>
<keyword evidence="3" id="KW-1185">Reference proteome</keyword>
<dbReference type="AlphaFoldDB" id="A0A914H4L6"/>
<protein>
    <submittedName>
        <fullName evidence="4">Uncharacterized protein</fullName>
    </submittedName>
</protein>
<feature type="region of interest" description="Disordered" evidence="1">
    <location>
        <begin position="72"/>
        <end position="141"/>
    </location>
</feature>
<proteinExistence type="predicted"/>
<feature type="compositionally biased region" description="Basic and acidic residues" evidence="1">
    <location>
        <begin position="107"/>
        <end position="122"/>
    </location>
</feature>
<evidence type="ECO:0000256" key="1">
    <source>
        <dbReference type="SAM" id="MobiDB-lite"/>
    </source>
</evidence>
<sequence length="141" mass="15744">MWPIWVPFLLLCLLPLPLIFAQQQQQPFVAYPRAPSWTPQQMDSRSGGGGAAVGGKMRLRMYSHNNDHNNNIVEQQLQPVEGQQQQRHSLKGTTSAEQSVETQGILDHLDYLIRGAVERPRQPDPQPPHGGGGTRGNDVFK</sequence>
<name>A0A914H4L6_GLORO</name>
<dbReference type="Proteomes" id="UP000887572">
    <property type="component" value="Unplaced"/>
</dbReference>
<organism evidence="3 4">
    <name type="scientific">Globodera rostochiensis</name>
    <name type="common">Golden nematode worm</name>
    <name type="synonym">Heterodera rostochiensis</name>
    <dbReference type="NCBI Taxonomy" id="31243"/>
    <lineage>
        <taxon>Eukaryota</taxon>
        <taxon>Metazoa</taxon>
        <taxon>Ecdysozoa</taxon>
        <taxon>Nematoda</taxon>
        <taxon>Chromadorea</taxon>
        <taxon>Rhabditida</taxon>
        <taxon>Tylenchina</taxon>
        <taxon>Tylenchomorpha</taxon>
        <taxon>Tylenchoidea</taxon>
        <taxon>Heteroderidae</taxon>
        <taxon>Heteroderinae</taxon>
        <taxon>Globodera</taxon>
    </lineage>
</organism>
<feature type="signal peptide" evidence="2">
    <location>
        <begin position="1"/>
        <end position="21"/>
    </location>
</feature>
<feature type="compositionally biased region" description="Low complexity" evidence="1">
    <location>
        <begin position="75"/>
        <end position="86"/>
    </location>
</feature>
<accession>A0A914H4L6</accession>
<dbReference type="WBParaSite" id="Gr19_v10_g13603.t1">
    <property type="protein sequence ID" value="Gr19_v10_g13603.t1"/>
    <property type="gene ID" value="Gr19_v10_g13603"/>
</dbReference>
<keyword evidence="2" id="KW-0732">Signal</keyword>
<feature type="compositionally biased region" description="Polar residues" evidence="1">
    <location>
        <begin position="91"/>
        <end position="102"/>
    </location>
</feature>